<evidence type="ECO:0000313" key="3">
    <source>
        <dbReference type="Proteomes" id="UP000188533"/>
    </source>
</evidence>
<dbReference type="Gene3D" id="3.40.50.720">
    <property type="entry name" value="NAD(P)-binding Rossmann-like Domain"/>
    <property type="match status" value="1"/>
</dbReference>
<reference evidence="2 3" key="2">
    <citation type="submission" date="2017-02" db="EMBL/GenBank/DDBJ databases">
        <title>A genome survey and senescence transcriptome analysis in Lentinula edodes.</title>
        <authorList>
            <person name="Sakamoto Y."/>
            <person name="Nakade K."/>
            <person name="Sato S."/>
            <person name="Yoshida Y."/>
            <person name="Miyazaki K."/>
            <person name="Natsume S."/>
            <person name="Konno N."/>
        </authorList>
    </citation>
    <scope>NUCLEOTIDE SEQUENCE [LARGE SCALE GENOMIC DNA]</scope>
    <source>
        <strain evidence="2 3">NBRC 111202</strain>
    </source>
</reference>
<evidence type="ECO:0000313" key="2">
    <source>
        <dbReference type="EMBL" id="GAW03035.1"/>
    </source>
</evidence>
<dbReference type="PANTHER" id="PTHR47534:SF3">
    <property type="entry name" value="ALCOHOL DEHYDROGENASE-LIKE C-TERMINAL DOMAIN-CONTAINING PROTEIN"/>
    <property type="match status" value="1"/>
</dbReference>
<dbReference type="STRING" id="5353.A0A1Q3E723"/>
<dbReference type="InterPro" id="IPR002347">
    <property type="entry name" value="SDR_fam"/>
</dbReference>
<organism evidence="2 3">
    <name type="scientific">Lentinula edodes</name>
    <name type="common">Shiitake mushroom</name>
    <name type="synonym">Lentinus edodes</name>
    <dbReference type="NCBI Taxonomy" id="5353"/>
    <lineage>
        <taxon>Eukaryota</taxon>
        <taxon>Fungi</taxon>
        <taxon>Dikarya</taxon>
        <taxon>Basidiomycota</taxon>
        <taxon>Agaricomycotina</taxon>
        <taxon>Agaricomycetes</taxon>
        <taxon>Agaricomycetidae</taxon>
        <taxon>Agaricales</taxon>
        <taxon>Marasmiineae</taxon>
        <taxon>Omphalotaceae</taxon>
        <taxon>Lentinula</taxon>
    </lineage>
</organism>
<accession>A0A1Q3E723</accession>
<keyword evidence="3" id="KW-1185">Reference proteome</keyword>
<name>A0A1Q3E723_LENED</name>
<dbReference type="InterPro" id="IPR052228">
    <property type="entry name" value="Sec_Metab_Biosynth_Oxidored"/>
</dbReference>
<dbReference type="PANTHER" id="PTHR47534">
    <property type="entry name" value="YALI0E05731P"/>
    <property type="match status" value="1"/>
</dbReference>
<reference evidence="2 3" key="1">
    <citation type="submission" date="2016-08" db="EMBL/GenBank/DDBJ databases">
        <authorList>
            <consortium name="Lentinula edodes genome sequencing consortium"/>
            <person name="Sakamoto Y."/>
            <person name="Nakade K."/>
            <person name="Sato S."/>
            <person name="Yoshida Y."/>
            <person name="Miyazaki K."/>
            <person name="Natsume S."/>
            <person name="Konno N."/>
        </authorList>
    </citation>
    <scope>NUCLEOTIDE SEQUENCE [LARGE SCALE GENOMIC DNA]</scope>
    <source>
        <strain evidence="2 3">NBRC 111202</strain>
    </source>
</reference>
<proteinExistence type="predicted"/>
<dbReference type="EMBL" id="BDGU01000125">
    <property type="protein sequence ID" value="GAW03035.1"/>
    <property type="molecule type" value="Genomic_DNA"/>
</dbReference>
<sequence length="320" mass="35490">MFILNYRYAVPGAIALISSAYYSYQLTMPSISKIRQTNAAALSAKQYIPTAVFVGGTSGIGEGMAEAFAKHTQGNAHIILVGRNRAAAESIISRFPKPTSPDAKHEFVQCDVALMRNIRNASAEIRSKLPKLNYLAMSPGFMTTSGRNETEEGIDRKLAVHYYSRWMFTKELISLLEKAQEQGEDARVFTVLAAGAGGPIDVNDLGLKKTYSLKNAALQAPTYNDLMTEEFAARHPTITFAHAIPGAVRTNLFSAAEVSTFTKKAMGLSMTMFGFLLTSIEDCGEYMLNGYEGKSLEFTTYYLEYYRIQVIQVMRIIHYR</sequence>
<dbReference type="GO" id="GO:0016491">
    <property type="term" value="F:oxidoreductase activity"/>
    <property type="evidence" value="ECO:0007669"/>
    <property type="project" value="UniProtKB-KW"/>
</dbReference>
<protein>
    <submittedName>
        <fullName evidence="2">NAD-binding protein</fullName>
    </submittedName>
</protein>
<dbReference type="InterPro" id="IPR036291">
    <property type="entry name" value="NAD(P)-bd_dom_sf"/>
</dbReference>
<gene>
    <name evidence="2" type="ORF">LENED_004723</name>
</gene>
<dbReference type="SUPFAM" id="SSF51735">
    <property type="entry name" value="NAD(P)-binding Rossmann-fold domains"/>
    <property type="match status" value="1"/>
</dbReference>
<dbReference type="Proteomes" id="UP000188533">
    <property type="component" value="Unassembled WGS sequence"/>
</dbReference>
<comment type="caution">
    <text evidence="2">The sequence shown here is derived from an EMBL/GenBank/DDBJ whole genome shotgun (WGS) entry which is preliminary data.</text>
</comment>
<dbReference type="AlphaFoldDB" id="A0A1Q3E723"/>
<evidence type="ECO:0000256" key="1">
    <source>
        <dbReference type="ARBA" id="ARBA00023002"/>
    </source>
</evidence>
<dbReference type="Pfam" id="PF00106">
    <property type="entry name" value="adh_short"/>
    <property type="match status" value="1"/>
</dbReference>
<keyword evidence="1" id="KW-0560">Oxidoreductase</keyword>